<keyword evidence="6" id="KW-1185">Reference proteome</keyword>
<dbReference type="Gene3D" id="3.90.870.20">
    <property type="entry name" value="Carbamoyltransferase, C-terminal domain"/>
    <property type="match status" value="1"/>
</dbReference>
<dbReference type="GO" id="GO:0003676">
    <property type="term" value="F:nucleic acid binding"/>
    <property type="evidence" value="ECO:0007669"/>
    <property type="project" value="InterPro"/>
</dbReference>
<gene>
    <name evidence="5" type="ORF">CEN44_04665</name>
</gene>
<dbReference type="AlphaFoldDB" id="A0A2N6K716"/>
<dbReference type="PROSITE" id="PS00092">
    <property type="entry name" value="N6_MTASE"/>
    <property type="match status" value="1"/>
</dbReference>
<dbReference type="InterPro" id="IPR043129">
    <property type="entry name" value="ATPase_NBD"/>
</dbReference>
<name>A0A2N6K716_FISMU</name>
<dbReference type="GO" id="GO:0008170">
    <property type="term" value="F:N-methyltransferase activity"/>
    <property type="evidence" value="ECO:0007669"/>
    <property type="project" value="UniProtKB-ARBA"/>
</dbReference>
<dbReference type="Pfam" id="PF05175">
    <property type="entry name" value="MTS"/>
    <property type="match status" value="1"/>
</dbReference>
<evidence type="ECO:0000259" key="3">
    <source>
        <dbReference type="Pfam" id="PF05175"/>
    </source>
</evidence>
<evidence type="ECO:0000259" key="2">
    <source>
        <dbReference type="Pfam" id="PF02543"/>
    </source>
</evidence>
<dbReference type="CDD" id="cd24098">
    <property type="entry name" value="ASKHA_NBD_TobZ_N"/>
    <property type="match status" value="1"/>
</dbReference>
<comment type="similarity">
    <text evidence="1">Belongs to the NodU/CmcH family.</text>
</comment>
<dbReference type="Pfam" id="PF02543">
    <property type="entry name" value="Carbam_trans_N"/>
    <property type="match status" value="1"/>
</dbReference>
<evidence type="ECO:0000313" key="5">
    <source>
        <dbReference type="EMBL" id="PLZ92986.1"/>
    </source>
</evidence>
<feature type="domain" description="Methyltransferase small" evidence="3">
    <location>
        <begin position="896"/>
        <end position="1030"/>
    </location>
</feature>
<dbReference type="InterPro" id="IPR003696">
    <property type="entry name" value="Carbtransf_dom"/>
</dbReference>
<feature type="domain" description="Carbamoyltransferase C-terminal" evidence="4">
    <location>
        <begin position="390"/>
        <end position="560"/>
    </location>
</feature>
<accession>A0A2N6K716</accession>
<sequence>MTQYQYHMGINLGHERSVAIAKDGEIVVAIEQERLDRHKYSPGYMLHAPGVAAQMQIPAEAMRYCLDACNITLSDLATITANMPGHDCAPDILRRVLPAEIVDKVIRIPSHHLAHAYSAYWPSGFDQALILVVDASGSTTPAHCTESYTLYEGRGQTITTLHNETVAAHLAQLSTLGFVYEYITRKAGFVTQVGNQIQHAEAGKLMGLAPFGGEQPNWHRWIQTTEESFSLKISAYDIFLEVAALEKRYDTGEGKPYLRPYLVDLAYKVQKELEQALLHIVNLAIKRTGLRKLCIAGGVGLNSVANYELLRQLQLDDIFIFPAAGDSGIAAGCALWAYNTISAGQKRVPLTQATLGRRYDFDQVCQAIRHFQDSIEVEELTPDEMIARSAQVLAQGSIVARFEGGAEYGPRALGHRSIMADPTFKRMKDILNMRVKFREAFRPFAPVIPLEAVSQVFEQNVAAPFMLLVSPIKPEFHEQIPAVTHVDGTGRVQTVTEQDNPYFYRLCYKLVEERQGTPVLLNTSFNVAGQPIVETPLEAIATFLGTDIDYLALENFWICKRRVPIRSYEDHLAKVGDVVLPHGLPPGVPDVTDLMAKLDRALFFGQTDGCPWSPEELQVLSAKGAQYKETSLLFPETPFYGSFQTKLSSDVILLLNPLGKSTLVDLKQRVPPSTYIFEEVKLLLAVFNAPESCLEQMRIDLRLTHFEFTQRIEWAKQQLGIYRLEPAYSYIKPLPQDSPLPSASDQTFAHFENENFSAQRILRKLYECLYQAGYNEANICNLLGVSSQQQIEPTYLHYYDRYRLPQSILGDLIRLFLLRCALTESRLQEIFGNEVFSTLCSLGMLIQRDQDWASRVDLFAVAGLYVATDHRYMILAEDHFDEDVVMYVGMDSMGLVYTAPQYPANRVLDLCCGSGIQSLVASRYAKEVIGVDINPRAIRFARFNAQLNGVSNINFYLGNLYEAAGGYFDTILANPPFVPSPSQECCFRDGGMGGEEILARIITESANKLSPQGRLFIVTDLVNLQEYESKLGQWWQGGSAHKLVLNTADRNDILFSVPHCHTAFNQTLEQYNIKLNQWLENFHSTGLKAVNFGYILICQVGATHKGSYYSRTIHNPNQPIHQQVQEYFRQRQLLEEQQIDDYFLALSPDLRFRLETNPRTGERQIELFSPNNPYFTTYPISEQMYRLLQDINKCQPKWAAYATAINQDWLHKLIYKGILYLTSETPNVNMNRRLNDPPSTEGLKIEELQTKTTPTCISSYLR</sequence>
<dbReference type="RefSeq" id="WP_102204912.1">
    <property type="nucleotide sequence ID" value="NZ_CAWNVR010000068.1"/>
</dbReference>
<dbReference type="InterPro" id="IPR007848">
    <property type="entry name" value="Small_mtfrase_dom"/>
</dbReference>
<organism evidence="5 6">
    <name type="scientific">Fischerella muscicola CCMEE 5323</name>
    <dbReference type="NCBI Taxonomy" id="2019572"/>
    <lineage>
        <taxon>Bacteria</taxon>
        <taxon>Bacillati</taxon>
        <taxon>Cyanobacteriota</taxon>
        <taxon>Cyanophyceae</taxon>
        <taxon>Nostocales</taxon>
        <taxon>Hapalosiphonaceae</taxon>
        <taxon>Fischerella</taxon>
    </lineage>
</organism>
<dbReference type="GO" id="GO:0008757">
    <property type="term" value="F:S-adenosylmethionine-dependent methyltransferase activity"/>
    <property type="evidence" value="ECO:0007669"/>
    <property type="project" value="UniProtKB-ARBA"/>
</dbReference>
<dbReference type="Gene3D" id="3.30.420.40">
    <property type="match status" value="2"/>
</dbReference>
<feature type="domain" description="Carbamoyltransferase" evidence="2">
    <location>
        <begin position="104"/>
        <end position="335"/>
    </location>
</feature>
<dbReference type="CDD" id="cd02440">
    <property type="entry name" value="AdoMet_MTases"/>
    <property type="match status" value="1"/>
</dbReference>
<dbReference type="InterPro" id="IPR029063">
    <property type="entry name" value="SAM-dependent_MTases_sf"/>
</dbReference>
<proteinExistence type="inferred from homology"/>
<dbReference type="PANTHER" id="PTHR34847">
    <property type="entry name" value="NODULATION PROTEIN U"/>
    <property type="match status" value="1"/>
</dbReference>
<dbReference type="InterPro" id="IPR051338">
    <property type="entry name" value="NodU/CmcH_Carbamoyltrnsfr"/>
</dbReference>
<dbReference type="SUPFAM" id="SSF53335">
    <property type="entry name" value="S-adenosyl-L-methionine-dependent methyltransferases"/>
    <property type="match status" value="1"/>
</dbReference>
<reference evidence="5 6" key="1">
    <citation type="submission" date="2017-08" db="EMBL/GenBank/DDBJ databases">
        <title>Genomes of Fischerella (Mastigocladus) sp. strains.</title>
        <authorList>
            <person name="Miller S.R."/>
        </authorList>
    </citation>
    <scope>NUCLEOTIDE SEQUENCE [LARGE SCALE GENOMIC DNA]</scope>
    <source>
        <strain evidence="5 6">CCMEE 5323</strain>
    </source>
</reference>
<dbReference type="InterPro" id="IPR031730">
    <property type="entry name" value="Carbam_trans_C"/>
</dbReference>
<keyword evidence="5" id="KW-0808">Transferase</keyword>
<dbReference type="InterPro" id="IPR002052">
    <property type="entry name" value="DNA_methylase_N6_adenine_CS"/>
</dbReference>
<dbReference type="Gene3D" id="3.40.50.150">
    <property type="entry name" value="Vaccinia Virus protein VP39"/>
    <property type="match status" value="1"/>
</dbReference>
<protein>
    <submittedName>
        <fullName evidence="5">Carbamoyltransferase</fullName>
    </submittedName>
</protein>
<evidence type="ECO:0000259" key="4">
    <source>
        <dbReference type="Pfam" id="PF16861"/>
    </source>
</evidence>
<dbReference type="SUPFAM" id="SSF53067">
    <property type="entry name" value="Actin-like ATPase domain"/>
    <property type="match status" value="1"/>
</dbReference>
<comment type="caution">
    <text evidence="5">The sequence shown here is derived from an EMBL/GenBank/DDBJ whole genome shotgun (WGS) entry which is preliminary data.</text>
</comment>
<evidence type="ECO:0000313" key="6">
    <source>
        <dbReference type="Proteomes" id="UP000235036"/>
    </source>
</evidence>
<dbReference type="Pfam" id="PF16861">
    <property type="entry name" value="Carbam_trans_C"/>
    <property type="match status" value="1"/>
</dbReference>
<dbReference type="InterPro" id="IPR038152">
    <property type="entry name" value="Carbam_trans_C_sf"/>
</dbReference>
<dbReference type="Proteomes" id="UP000235036">
    <property type="component" value="Unassembled WGS sequence"/>
</dbReference>
<dbReference type="EMBL" id="NRQW01000091">
    <property type="protein sequence ID" value="PLZ92986.1"/>
    <property type="molecule type" value="Genomic_DNA"/>
</dbReference>
<dbReference type="PANTHER" id="PTHR34847:SF1">
    <property type="entry name" value="NODULATION PROTEIN U"/>
    <property type="match status" value="1"/>
</dbReference>
<evidence type="ECO:0000256" key="1">
    <source>
        <dbReference type="ARBA" id="ARBA00006129"/>
    </source>
</evidence>
<dbReference type="GO" id="GO:0032259">
    <property type="term" value="P:methylation"/>
    <property type="evidence" value="ECO:0007669"/>
    <property type="project" value="InterPro"/>
</dbReference>